<dbReference type="AlphaFoldDB" id="A0ECC9"/>
<dbReference type="PANTHER" id="PTHR11909">
    <property type="entry name" value="CASEIN KINASE-RELATED"/>
    <property type="match status" value="1"/>
</dbReference>
<dbReference type="HOGENOM" id="CLU_019279_2_7_1"/>
<dbReference type="GO" id="GO:0005634">
    <property type="term" value="C:nucleus"/>
    <property type="evidence" value="ECO:0000318"/>
    <property type="project" value="GO_Central"/>
</dbReference>
<dbReference type="FunFam" id="1.10.510.10:FF:000616">
    <property type="entry name" value="Uncharacterized protein"/>
    <property type="match status" value="1"/>
</dbReference>
<feature type="compositionally biased region" description="Polar residues" evidence="3">
    <location>
        <begin position="313"/>
        <end position="325"/>
    </location>
</feature>
<reference evidence="5 6" key="1">
    <citation type="journal article" date="2006" name="Nature">
        <title>Global trends of whole-genome duplications revealed by the ciliate Paramecium tetraurelia.</title>
        <authorList>
            <consortium name="Genoscope"/>
            <person name="Aury J.-M."/>
            <person name="Jaillon O."/>
            <person name="Duret L."/>
            <person name="Noel B."/>
            <person name="Jubin C."/>
            <person name="Porcel B.M."/>
            <person name="Segurens B."/>
            <person name="Daubin V."/>
            <person name="Anthouard V."/>
            <person name="Aiach N."/>
            <person name="Arnaiz O."/>
            <person name="Billaut A."/>
            <person name="Beisson J."/>
            <person name="Blanc I."/>
            <person name="Bouhouche K."/>
            <person name="Camara F."/>
            <person name="Duharcourt S."/>
            <person name="Guigo R."/>
            <person name="Gogendeau D."/>
            <person name="Katinka M."/>
            <person name="Keller A.-M."/>
            <person name="Kissmehl R."/>
            <person name="Klotz C."/>
            <person name="Koll F."/>
            <person name="Le Moue A."/>
            <person name="Lepere C."/>
            <person name="Malinsky S."/>
            <person name="Nowacki M."/>
            <person name="Nowak J.K."/>
            <person name="Plattner H."/>
            <person name="Poulain J."/>
            <person name="Ruiz F."/>
            <person name="Serrano V."/>
            <person name="Zagulski M."/>
            <person name="Dessen P."/>
            <person name="Betermier M."/>
            <person name="Weissenbach J."/>
            <person name="Scarpelli C."/>
            <person name="Schachter V."/>
            <person name="Sperling L."/>
            <person name="Meyer E."/>
            <person name="Cohen J."/>
            <person name="Wincker P."/>
        </authorList>
    </citation>
    <scope>NUCLEOTIDE SEQUENCE [LARGE SCALE GENOMIC DNA]</scope>
    <source>
        <strain evidence="5 6">Stock d4-2</strain>
    </source>
</reference>
<dbReference type="SUPFAM" id="SSF56112">
    <property type="entry name" value="Protein kinase-like (PK-like)"/>
    <property type="match status" value="1"/>
</dbReference>
<dbReference type="GO" id="GO:0005737">
    <property type="term" value="C:cytoplasm"/>
    <property type="evidence" value="ECO:0000318"/>
    <property type="project" value="GO_Central"/>
</dbReference>
<dbReference type="InParanoid" id="A0ECC9"/>
<proteinExistence type="predicted"/>
<dbReference type="KEGG" id="ptm:GSPATT00025683001"/>
<dbReference type="PROSITE" id="PS50011">
    <property type="entry name" value="PROTEIN_KINASE_DOM"/>
    <property type="match status" value="1"/>
</dbReference>
<evidence type="ECO:0000313" key="6">
    <source>
        <dbReference type="Proteomes" id="UP000000600"/>
    </source>
</evidence>
<name>A0ECC9_PARTE</name>
<dbReference type="PROSITE" id="PS00108">
    <property type="entry name" value="PROTEIN_KINASE_ST"/>
    <property type="match status" value="1"/>
</dbReference>
<dbReference type="InterPro" id="IPR050235">
    <property type="entry name" value="CK1_Ser-Thr_kinase"/>
</dbReference>
<dbReference type="CDD" id="cd14016">
    <property type="entry name" value="STKc_CK1"/>
    <property type="match status" value="1"/>
</dbReference>
<dbReference type="EMBL" id="CT868670">
    <property type="protein sequence ID" value="CAK92946.1"/>
    <property type="molecule type" value="Genomic_DNA"/>
</dbReference>
<dbReference type="Proteomes" id="UP000000600">
    <property type="component" value="Unassembled WGS sequence"/>
</dbReference>
<dbReference type="Pfam" id="PF00069">
    <property type="entry name" value="Pkinase"/>
    <property type="match status" value="1"/>
</dbReference>
<sequence>MQTASIFNGIYVVQKKISSGSFGVVLLGQDKERNVDVAIKIEKEENEDVRSLEREVQVLERLQGTDGVPKLLWHGQQDEYNVIILQLLGKDLSHFMKTKKKFSFKTTIQLGIQIVHVLERIHNKGVVHRDLKPENILFGIEDESSKIYVVDFGISKIYRDAQGNILPFRDNASFIGTTRYASIAAHKGHELSRKDDIESLIYVLLYFMKGQLPWQNMQNVSDEERTVKVGEMKMNMDPRELCKDVPIEFAKILEYLKQLQYNSDPNYYFVYHQFEKAAENQGIQLDNIFDWDQQQQMKISQSNNENIDNLQRSNTQQQLQPPQSTEMKKSIEKQGSNLIRQLSNNQFLIPPSQLKRQDSQQPSVVSGSVMLSTYNSIRPKYQASQMAFDIKVCDDNSPQDINQNMKQTAETGNQNGGQNSCAETVCWKDSVFEENFEEIPLAKKYGMLKQKGVEIPKKRKTSQSPIKQRKKN</sequence>
<dbReference type="eggNOG" id="KOG1164">
    <property type="taxonomic scope" value="Eukaryota"/>
</dbReference>
<dbReference type="GO" id="GO:0007165">
    <property type="term" value="P:signal transduction"/>
    <property type="evidence" value="ECO:0000318"/>
    <property type="project" value="GO_Central"/>
</dbReference>
<dbReference type="OrthoDB" id="312082at2759"/>
<dbReference type="InterPro" id="IPR000719">
    <property type="entry name" value="Prot_kinase_dom"/>
</dbReference>
<dbReference type="Gene3D" id="1.10.510.10">
    <property type="entry name" value="Transferase(Phosphotransferase) domain 1"/>
    <property type="match status" value="1"/>
</dbReference>
<keyword evidence="6" id="KW-1185">Reference proteome</keyword>
<dbReference type="SMART" id="SM00220">
    <property type="entry name" value="S_TKc"/>
    <property type="match status" value="1"/>
</dbReference>
<evidence type="ECO:0000313" key="5">
    <source>
        <dbReference type="EMBL" id="CAK92946.1"/>
    </source>
</evidence>
<feature type="compositionally biased region" description="Basic residues" evidence="3">
    <location>
        <begin position="457"/>
        <end position="472"/>
    </location>
</feature>
<evidence type="ECO:0000256" key="2">
    <source>
        <dbReference type="ARBA" id="ARBA00023860"/>
    </source>
</evidence>
<dbReference type="GO" id="GO:0004674">
    <property type="term" value="F:protein serine/threonine kinase activity"/>
    <property type="evidence" value="ECO:0000318"/>
    <property type="project" value="GO_Central"/>
</dbReference>
<organism evidence="5 6">
    <name type="scientific">Paramecium tetraurelia</name>
    <dbReference type="NCBI Taxonomy" id="5888"/>
    <lineage>
        <taxon>Eukaryota</taxon>
        <taxon>Sar</taxon>
        <taxon>Alveolata</taxon>
        <taxon>Ciliophora</taxon>
        <taxon>Intramacronucleata</taxon>
        <taxon>Oligohymenophorea</taxon>
        <taxon>Peniculida</taxon>
        <taxon>Parameciidae</taxon>
        <taxon>Paramecium</taxon>
    </lineage>
</organism>
<dbReference type="RefSeq" id="XP_001460343.1">
    <property type="nucleotide sequence ID" value="XM_001460306.1"/>
</dbReference>
<feature type="domain" description="Protein kinase" evidence="4">
    <location>
        <begin position="11"/>
        <end position="275"/>
    </location>
</feature>
<dbReference type="OMA" id="NYIVMKF"/>
<dbReference type="STRING" id="5888.A0ECC9"/>
<dbReference type="EC" id="2.7.11.1" evidence="1"/>
<accession>A0ECC9</accession>
<feature type="region of interest" description="Disordered" evidence="3">
    <location>
        <begin position="313"/>
        <end position="332"/>
    </location>
</feature>
<evidence type="ECO:0000256" key="3">
    <source>
        <dbReference type="SAM" id="MobiDB-lite"/>
    </source>
</evidence>
<dbReference type="InterPro" id="IPR011009">
    <property type="entry name" value="Kinase-like_dom_sf"/>
</dbReference>
<dbReference type="GO" id="GO:0005524">
    <property type="term" value="F:ATP binding"/>
    <property type="evidence" value="ECO:0007669"/>
    <property type="project" value="InterPro"/>
</dbReference>
<feature type="region of interest" description="Disordered" evidence="3">
    <location>
        <begin position="450"/>
        <end position="472"/>
    </location>
</feature>
<evidence type="ECO:0000256" key="1">
    <source>
        <dbReference type="ARBA" id="ARBA00012513"/>
    </source>
</evidence>
<evidence type="ECO:0000259" key="4">
    <source>
        <dbReference type="PROSITE" id="PS50011"/>
    </source>
</evidence>
<dbReference type="GO" id="GO:0006897">
    <property type="term" value="P:endocytosis"/>
    <property type="evidence" value="ECO:0000318"/>
    <property type="project" value="GO_Central"/>
</dbReference>
<dbReference type="InterPro" id="IPR008271">
    <property type="entry name" value="Ser/Thr_kinase_AS"/>
</dbReference>
<protein>
    <recommendedName>
        <fullName evidence="2">Casein kinase I</fullName>
        <ecNumber evidence="1">2.7.11.1</ecNumber>
    </recommendedName>
</protein>
<gene>
    <name evidence="5" type="ORF">GSPATT00025683001</name>
</gene>
<dbReference type="GeneID" id="5046128"/>